<protein>
    <submittedName>
        <fullName evidence="2">FAD-dependent oxidoreductase</fullName>
    </submittedName>
</protein>
<organism evidence="2 3">
    <name type="scientific">Oceanipulchritudo coccoides</name>
    <dbReference type="NCBI Taxonomy" id="2706888"/>
    <lineage>
        <taxon>Bacteria</taxon>
        <taxon>Pseudomonadati</taxon>
        <taxon>Verrucomicrobiota</taxon>
        <taxon>Opitutia</taxon>
        <taxon>Puniceicoccales</taxon>
        <taxon>Oceanipulchritudinaceae</taxon>
        <taxon>Oceanipulchritudo</taxon>
    </lineage>
</organism>
<accession>A0A6B2M6X2</accession>
<name>A0A6B2M6X2_9BACT</name>
<dbReference type="Gene3D" id="1.10.3110.10">
    <property type="entry name" value="protoporphyrinogen ix oxidase, domain 3"/>
    <property type="match status" value="1"/>
</dbReference>
<sequence>MPQPFQSSPDIVVIGAGLSGLACARALRAAGENVTVLEASDRVGGRVATDTVNGFRLDRGFQVLLTAYPEAQRQLDYKKLDLRKIYPGALVRHGNAWHRVADPFRHPLDGVRGAFNPIGSIADKLRVGRLRLSGFSFAKYPDSTSALQALQAEGFSASMIERFFRPFLGGVFLETKLETTVRKMEDVLQNFARGDTAIPARGMEEIPLQLAGDLPAESIQFGKRATALEDGAVHLEDGTKLEPKITVIATDIRAAQKLLGENTPPAPVNKVACLYFDAPVAPPTGPLLVLNGEGHGPINNLTVMTSVSPEYAPAGRHLISVSVVDRVAIASDKLESQVREQLAAWFGQGAQNWNHLRTYQIPEAVPAQGQFRPPAIQLAPGLFRCGDYTGVASLDTALASGAQTAKAILQIGAPGSR</sequence>
<reference evidence="2 3" key="1">
    <citation type="submission" date="2020-02" db="EMBL/GenBank/DDBJ databases">
        <title>Albibacoteraceae fam. nov., the first described family within the subdivision 4 Verrucomicrobia.</title>
        <authorList>
            <person name="Xi F."/>
        </authorList>
    </citation>
    <scope>NUCLEOTIDE SEQUENCE [LARGE SCALE GENOMIC DNA]</scope>
    <source>
        <strain evidence="2 3">CK1056</strain>
    </source>
</reference>
<dbReference type="AlphaFoldDB" id="A0A6B2M6X2"/>
<dbReference type="InterPro" id="IPR002937">
    <property type="entry name" value="Amino_oxidase"/>
</dbReference>
<dbReference type="Gene3D" id="3.50.50.60">
    <property type="entry name" value="FAD/NAD(P)-binding domain"/>
    <property type="match status" value="1"/>
</dbReference>
<dbReference type="GO" id="GO:0016491">
    <property type="term" value="F:oxidoreductase activity"/>
    <property type="evidence" value="ECO:0007669"/>
    <property type="project" value="InterPro"/>
</dbReference>
<dbReference type="InterPro" id="IPR036188">
    <property type="entry name" value="FAD/NAD-bd_sf"/>
</dbReference>
<dbReference type="Proteomes" id="UP000478417">
    <property type="component" value="Unassembled WGS sequence"/>
</dbReference>
<dbReference type="SUPFAM" id="SSF51905">
    <property type="entry name" value="FAD/NAD(P)-binding domain"/>
    <property type="match status" value="1"/>
</dbReference>
<comment type="caution">
    <text evidence="2">The sequence shown here is derived from an EMBL/GenBank/DDBJ whole genome shotgun (WGS) entry which is preliminary data.</text>
</comment>
<dbReference type="PANTHER" id="PTHR42841">
    <property type="entry name" value="AMINE OXIDASE"/>
    <property type="match status" value="1"/>
</dbReference>
<dbReference type="EMBL" id="JAAGNX010000003">
    <property type="protein sequence ID" value="NDV63565.1"/>
    <property type="molecule type" value="Genomic_DNA"/>
</dbReference>
<proteinExistence type="predicted"/>
<dbReference type="Pfam" id="PF01593">
    <property type="entry name" value="Amino_oxidase"/>
    <property type="match status" value="1"/>
</dbReference>
<keyword evidence="3" id="KW-1185">Reference proteome</keyword>
<evidence type="ECO:0000313" key="2">
    <source>
        <dbReference type="EMBL" id="NDV63565.1"/>
    </source>
</evidence>
<dbReference type="RefSeq" id="WP_163967269.1">
    <property type="nucleotide sequence ID" value="NZ_JAAGNX010000003.1"/>
</dbReference>
<gene>
    <name evidence="2" type="ORF">G0Q06_13960</name>
</gene>
<feature type="domain" description="Amine oxidase" evidence="1">
    <location>
        <begin position="18"/>
        <end position="409"/>
    </location>
</feature>
<evidence type="ECO:0000313" key="3">
    <source>
        <dbReference type="Proteomes" id="UP000478417"/>
    </source>
</evidence>
<evidence type="ECO:0000259" key="1">
    <source>
        <dbReference type="Pfam" id="PF01593"/>
    </source>
</evidence>
<dbReference type="Gene3D" id="3.90.660.20">
    <property type="entry name" value="Protoporphyrinogen oxidase, mitochondrial, domain 2"/>
    <property type="match status" value="1"/>
</dbReference>